<feature type="domain" description="Spore protein YkvP/CgeB glycosyl transferase-like" evidence="1">
    <location>
        <begin position="171"/>
        <end position="271"/>
    </location>
</feature>
<dbReference type="AlphaFoldDB" id="A0A0F9KA69"/>
<sequence>MKILLTFEDRVRADSTGVYFKKAFSKLGDVMHCYNEDLQHINPKNYDIFIKIDDGLETHRFPKEFHPSVYYVIDTHIHPDWRLKLAKEAEFDYIFCAQKPGSELAWDSKNVMWLPLACDPDTHFAYNRNSKLYDICFIGNTQPAWQGRRVERLDKLFASIPNFYYGNKFFKDVTEIYADSKLVFNSAYSNDINMRVFEAMCSGTALLTDAQDWQGLFEPNKHLIEYSSDEEMIDRALFHVKHEDRIEIAKTAQREVMSKHTYLDRCKTILEKVN</sequence>
<organism evidence="2">
    <name type="scientific">marine sediment metagenome</name>
    <dbReference type="NCBI Taxonomy" id="412755"/>
    <lineage>
        <taxon>unclassified sequences</taxon>
        <taxon>metagenomes</taxon>
        <taxon>ecological metagenomes</taxon>
    </lineage>
</organism>
<dbReference type="Pfam" id="PF13524">
    <property type="entry name" value="Glyco_trans_1_2"/>
    <property type="match status" value="1"/>
</dbReference>
<proteinExistence type="predicted"/>
<accession>A0A0F9KA69</accession>
<name>A0A0F9KA69_9ZZZZ</name>
<gene>
    <name evidence="2" type="ORF">LCGC14_1429680</name>
</gene>
<comment type="caution">
    <text evidence="2">The sequence shown here is derived from an EMBL/GenBank/DDBJ whole genome shotgun (WGS) entry which is preliminary data.</text>
</comment>
<evidence type="ECO:0000259" key="1">
    <source>
        <dbReference type="Pfam" id="PF13524"/>
    </source>
</evidence>
<dbReference type="EMBL" id="LAZR01009618">
    <property type="protein sequence ID" value="KKM71531.1"/>
    <property type="molecule type" value="Genomic_DNA"/>
</dbReference>
<reference evidence="2" key="1">
    <citation type="journal article" date="2015" name="Nature">
        <title>Complex archaea that bridge the gap between prokaryotes and eukaryotes.</title>
        <authorList>
            <person name="Spang A."/>
            <person name="Saw J.H."/>
            <person name="Jorgensen S.L."/>
            <person name="Zaremba-Niedzwiedzka K."/>
            <person name="Martijn J."/>
            <person name="Lind A.E."/>
            <person name="van Eijk R."/>
            <person name="Schleper C."/>
            <person name="Guy L."/>
            <person name="Ettema T.J."/>
        </authorList>
    </citation>
    <scope>NUCLEOTIDE SEQUENCE</scope>
</reference>
<protein>
    <recommendedName>
        <fullName evidence="1">Spore protein YkvP/CgeB glycosyl transferase-like domain-containing protein</fullName>
    </recommendedName>
</protein>
<dbReference type="InterPro" id="IPR055259">
    <property type="entry name" value="YkvP/CgeB_Glyco_trans-like"/>
</dbReference>
<evidence type="ECO:0000313" key="2">
    <source>
        <dbReference type="EMBL" id="KKM71531.1"/>
    </source>
</evidence>